<evidence type="ECO:0000313" key="6">
    <source>
        <dbReference type="Proteomes" id="UP001628179"/>
    </source>
</evidence>
<name>A0ABQ0GTA8_9PEZI</name>
<sequence length="813" mass="91854">MKIFHFIALSTWLSQDVYASGDEVVLEPVPRHLWDTSIHRRDDATEPANVTLGDYEQLLWSTGGKTNHSKVVSLVTWTGQGRRIIDMARFAWELKAVSCTEDMMLQFRHNISFQAAKREWEWVNFNTMHSFVMVADHFKCGKDWSPHPWVVSRASYHAHNLTIRLHAEKSTWRKVTRSYVIDFGEINRRLPKRAFDFNGDGVFTLYLASSWPRTFFNRTWDGTKFTVSCAECGTRGSLVFAGHIEGSVFGGIDHLMISATPNNLGASLNLEAKLSGFYDFTGKDWASQEFELTTIPLPSGWRIPGILTFGPNGKLLAGYELTSIAGHATVTAGASASITDDSIAKVDIFSDDKVEIHGWIPTFEVQPPKLTEGGITVKGKDEDGISADVYVQIPLSIEAESAQSLAWRPRRRSTAKKDVFFSHLLYSDPDVVDLPPLCLTFGEAPAGSCLVVPESDDATWDWWQNEVDPESEDDDDDEDDNSTDAIVSDTRTWRWQEEKPKKTRFDYYNMECDPRDGNSDPVKHSKWRIKLKSYPGPSTIEEWGAAGNLVPIMKLGIEGCSDTDATQCLPDKWVVEKSTDENDLNLLESWNSEHVYEGGWIRDYFDHLHDDHFKDCDAVSKAFKAKYADGLLNSIGTSQTYDEMMTLFPLRENKLKYRVFAPDTKVIDSKFGAATDGERNYDATAGACALGRLVMTCRYMEHAETQTRLKTSIRAIDTVLKRLDEDNDANLPPKPSTLTSYQAAHKEWFIAMYGEGIKKMQGQILSAAEYLFDHGDFKTLPQEIQDAVKPLTENNKEEKVKEWCKDNIVYPDA</sequence>
<dbReference type="GeneID" id="98181933"/>
<keyword evidence="6" id="KW-1185">Reference proteome</keyword>
<dbReference type="Proteomes" id="UP001628179">
    <property type="component" value="Unassembled WGS sequence"/>
</dbReference>
<gene>
    <name evidence="5" type="ORF">MFIFM68171_11191</name>
</gene>
<dbReference type="Pfam" id="PF22974">
    <property type="entry name" value="DUF7029"/>
    <property type="match status" value="1"/>
</dbReference>
<feature type="domain" description="DUF7223" evidence="4">
    <location>
        <begin position="207"/>
        <end position="371"/>
    </location>
</feature>
<protein>
    <submittedName>
        <fullName evidence="5">Uncharacterized protein</fullName>
    </submittedName>
</protein>
<feature type="signal peptide" evidence="2">
    <location>
        <begin position="1"/>
        <end position="19"/>
    </location>
</feature>
<evidence type="ECO:0000256" key="1">
    <source>
        <dbReference type="SAM" id="MobiDB-lite"/>
    </source>
</evidence>
<evidence type="ECO:0000256" key="2">
    <source>
        <dbReference type="SAM" id="SignalP"/>
    </source>
</evidence>
<dbReference type="Pfam" id="PF23865">
    <property type="entry name" value="DUF7223"/>
    <property type="match status" value="1"/>
</dbReference>
<dbReference type="InterPro" id="IPR055647">
    <property type="entry name" value="DUF7223"/>
</dbReference>
<evidence type="ECO:0000259" key="4">
    <source>
        <dbReference type="Pfam" id="PF23865"/>
    </source>
</evidence>
<reference evidence="5 6" key="1">
    <citation type="submission" date="2024-09" db="EMBL/GenBank/DDBJ databases">
        <title>Itraconazole resistance in Madurella fahalii resulting from another homologue of gene encoding cytochrome P450 14-alpha sterol demethylase (CYP51).</title>
        <authorList>
            <person name="Yoshioka I."/>
            <person name="Fahal A.H."/>
            <person name="Kaneko S."/>
            <person name="Yaguchi T."/>
        </authorList>
    </citation>
    <scope>NUCLEOTIDE SEQUENCE [LARGE SCALE GENOMIC DNA]</scope>
    <source>
        <strain evidence="5 6">IFM 68171</strain>
    </source>
</reference>
<accession>A0ABQ0GTA8</accession>
<dbReference type="RefSeq" id="XP_070922711.1">
    <property type="nucleotide sequence ID" value="XM_071066610.1"/>
</dbReference>
<evidence type="ECO:0000259" key="3">
    <source>
        <dbReference type="Pfam" id="PF22974"/>
    </source>
</evidence>
<proteinExistence type="predicted"/>
<feature type="domain" description="DUF7029" evidence="3">
    <location>
        <begin position="80"/>
        <end position="179"/>
    </location>
</feature>
<feature type="region of interest" description="Disordered" evidence="1">
    <location>
        <begin position="467"/>
        <end position="487"/>
    </location>
</feature>
<evidence type="ECO:0000313" key="5">
    <source>
        <dbReference type="EMBL" id="GAB1320981.1"/>
    </source>
</evidence>
<organism evidence="5 6">
    <name type="scientific">Madurella fahalii</name>
    <dbReference type="NCBI Taxonomy" id="1157608"/>
    <lineage>
        <taxon>Eukaryota</taxon>
        <taxon>Fungi</taxon>
        <taxon>Dikarya</taxon>
        <taxon>Ascomycota</taxon>
        <taxon>Pezizomycotina</taxon>
        <taxon>Sordariomycetes</taxon>
        <taxon>Sordariomycetidae</taxon>
        <taxon>Sordariales</taxon>
        <taxon>Sordariales incertae sedis</taxon>
        <taxon>Madurella</taxon>
    </lineage>
</organism>
<keyword evidence="2" id="KW-0732">Signal</keyword>
<feature type="compositionally biased region" description="Acidic residues" evidence="1">
    <location>
        <begin position="467"/>
        <end position="482"/>
    </location>
</feature>
<dbReference type="EMBL" id="BAAFSV010000006">
    <property type="protein sequence ID" value="GAB1320981.1"/>
    <property type="molecule type" value="Genomic_DNA"/>
</dbReference>
<dbReference type="InterPro" id="IPR054293">
    <property type="entry name" value="DUF7029"/>
</dbReference>
<feature type="chain" id="PRO_5046140232" evidence="2">
    <location>
        <begin position="20"/>
        <end position="813"/>
    </location>
</feature>
<comment type="caution">
    <text evidence="5">The sequence shown here is derived from an EMBL/GenBank/DDBJ whole genome shotgun (WGS) entry which is preliminary data.</text>
</comment>